<feature type="domain" description="N6 adenine-specific DNA methyltransferase N-terminal" evidence="9">
    <location>
        <begin position="11"/>
        <end position="154"/>
    </location>
</feature>
<dbReference type="Proteomes" id="UP000256779">
    <property type="component" value="Unassembled WGS sequence"/>
</dbReference>
<keyword evidence="11" id="KW-1185">Reference proteome</keyword>
<evidence type="ECO:0000256" key="6">
    <source>
        <dbReference type="ARBA" id="ARBA00022747"/>
    </source>
</evidence>
<name>A0A3D9KYU8_MARFU</name>
<accession>A0A3D9KYU8</accession>
<feature type="domain" description="DNA methylase adenine-specific" evidence="8">
    <location>
        <begin position="182"/>
        <end position="480"/>
    </location>
</feature>
<evidence type="ECO:0000256" key="1">
    <source>
        <dbReference type="ARBA" id="ARBA00006594"/>
    </source>
</evidence>
<dbReference type="GO" id="GO:0003677">
    <property type="term" value="F:DNA binding"/>
    <property type="evidence" value="ECO:0007669"/>
    <property type="project" value="InterPro"/>
</dbReference>
<comment type="caution">
    <text evidence="10">The sequence shown here is derived from an EMBL/GenBank/DDBJ whole genome shotgun (WGS) entry which is preliminary data.</text>
</comment>
<comment type="catalytic activity">
    <reaction evidence="7">
        <text>a 2'-deoxyadenosine in DNA + S-adenosyl-L-methionine = an N(6)-methyl-2'-deoxyadenosine in DNA + S-adenosyl-L-homocysteine + H(+)</text>
        <dbReference type="Rhea" id="RHEA:15197"/>
        <dbReference type="Rhea" id="RHEA-COMP:12418"/>
        <dbReference type="Rhea" id="RHEA-COMP:12419"/>
        <dbReference type="ChEBI" id="CHEBI:15378"/>
        <dbReference type="ChEBI" id="CHEBI:57856"/>
        <dbReference type="ChEBI" id="CHEBI:59789"/>
        <dbReference type="ChEBI" id="CHEBI:90615"/>
        <dbReference type="ChEBI" id="CHEBI:90616"/>
        <dbReference type="EC" id="2.1.1.72"/>
    </reaction>
</comment>
<dbReference type="AlphaFoldDB" id="A0A3D9KYU8"/>
<evidence type="ECO:0000259" key="9">
    <source>
        <dbReference type="Pfam" id="PF12161"/>
    </source>
</evidence>
<keyword evidence="6" id="KW-0680">Restriction system</keyword>
<dbReference type="Gene3D" id="3.40.50.150">
    <property type="entry name" value="Vaccinia Virus protein VP39"/>
    <property type="match status" value="1"/>
</dbReference>
<dbReference type="EC" id="2.1.1.72" evidence="2"/>
<evidence type="ECO:0000313" key="10">
    <source>
        <dbReference type="EMBL" id="RED94645.1"/>
    </source>
</evidence>
<dbReference type="SUPFAM" id="SSF53335">
    <property type="entry name" value="S-adenosyl-L-methionine-dependent methyltransferases"/>
    <property type="match status" value="1"/>
</dbReference>
<evidence type="ECO:0000256" key="2">
    <source>
        <dbReference type="ARBA" id="ARBA00011900"/>
    </source>
</evidence>
<dbReference type="RefSeq" id="WP_115869527.1">
    <property type="nucleotide sequence ID" value="NZ_QREG01000020.1"/>
</dbReference>
<evidence type="ECO:0000256" key="3">
    <source>
        <dbReference type="ARBA" id="ARBA00022603"/>
    </source>
</evidence>
<dbReference type="GO" id="GO:0009307">
    <property type="term" value="P:DNA restriction-modification system"/>
    <property type="evidence" value="ECO:0007669"/>
    <property type="project" value="UniProtKB-KW"/>
</dbReference>
<evidence type="ECO:0000256" key="7">
    <source>
        <dbReference type="ARBA" id="ARBA00047942"/>
    </source>
</evidence>
<proteinExistence type="inferred from homology"/>
<evidence type="ECO:0000256" key="5">
    <source>
        <dbReference type="ARBA" id="ARBA00022691"/>
    </source>
</evidence>
<dbReference type="EMBL" id="QREG01000020">
    <property type="protein sequence ID" value="RED94645.1"/>
    <property type="molecule type" value="Genomic_DNA"/>
</dbReference>
<organism evidence="10 11">
    <name type="scientific">Marinoscillum furvescens DSM 4134</name>
    <dbReference type="NCBI Taxonomy" id="1122208"/>
    <lineage>
        <taxon>Bacteria</taxon>
        <taxon>Pseudomonadati</taxon>
        <taxon>Bacteroidota</taxon>
        <taxon>Cytophagia</taxon>
        <taxon>Cytophagales</taxon>
        <taxon>Reichenbachiellaceae</taxon>
        <taxon>Marinoscillum</taxon>
    </lineage>
</organism>
<comment type="similarity">
    <text evidence="1">Belongs to the N(4)/N(6)-methyltransferase family.</text>
</comment>
<dbReference type="OrthoDB" id="9814572at2"/>
<dbReference type="InterPro" id="IPR051537">
    <property type="entry name" value="DNA_Adenine_Mtase"/>
</dbReference>
<dbReference type="InterPro" id="IPR022749">
    <property type="entry name" value="D12N6_MeTrfase_N"/>
</dbReference>
<dbReference type="PANTHER" id="PTHR42933">
    <property type="entry name" value="SLR6095 PROTEIN"/>
    <property type="match status" value="1"/>
</dbReference>
<dbReference type="GO" id="GO:0008170">
    <property type="term" value="F:N-methyltransferase activity"/>
    <property type="evidence" value="ECO:0007669"/>
    <property type="project" value="InterPro"/>
</dbReference>
<keyword evidence="5" id="KW-0949">S-adenosyl-L-methionine</keyword>
<dbReference type="Pfam" id="PF02384">
    <property type="entry name" value="N6_Mtase"/>
    <property type="match status" value="1"/>
</dbReference>
<dbReference type="InterPro" id="IPR002052">
    <property type="entry name" value="DNA_methylase_N6_adenine_CS"/>
</dbReference>
<evidence type="ECO:0000259" key="8">
    <source>
        <dbReference type="Pfam" id="PF02384"/>
    </source>
</evidence>
<dbReference type="GO" id="GO:0009007">
    <property type="term" value="F:site-specific DNA-methyltransferase (adenine-specific) activity"/>
    <property type="evidence" value="ECO:0007669"/>
    <property type="project" value="UniProtKB-EC"/>
</dbReference>
<sequence>MNHKSHNQIINFIWGIADDVLRDVFVRGKYRDIMLPFTVLRRLDVLLEPTKEAVLEANQFLIDNKIDSKEGLKNKTGYPFFNTSRFTMGLNSPKDAKFPFASLMSDPDHIDSNLEEYLDGFSDNVQEIISKFKIRNQLETMKDAGITYSLIEKFTSNEINLSTTEKKNSKGEKLPPLTNLGMGYVFEELIRKFNEENNEEAGEHFTPREIIRLMTHVIFEPIKDDLKEHGTYSIYDPACGSGGMLTESEDFALEISNEKKCKFYLYGQEVNPETYAICTSDMLIKGESPENIAFGSTLSRDGFPNKEFDFMLSNPPYGKSWKVDMDFIVGEKKKILDLRFTKGVPRSSDGQLLFLSNMAYKMKKRSELGSRVASVHNGSALFTGDAGSGESEIRRWLIENDWLDCIIGLPKNMFYNTGINTYIFILNNKKPERRKGKIQLIDASEIYQKMRRSLGSKSHELTDEHINQITQLYLDFRETEQSKIFNNEDFGYQKIIVERPLRLKAQLKEEVIEELMFHSALQEEMKWIYSRIGEAVYENLADHKETIFKYWEKNEISVKPADKKKLLDVKFWQKQREIQEVARLLKSELGDTCYDDFNSFKKDVDKAYKKHGIKPDNDTKKQLLNAFSWKDESAEKVIKKKEKARPGRDVTIIYEPDAELRDSEQVPLTEDIDEYFEKEVLPHVPDAWIDYDKTLIGYEISFTRHFYKYQPLRSLSEITKDIMALEKETEGLLKEIVE</sequence>
<dbReference type="Pfam" id="PF12161">
    <property type="entry name" value="HsdM_N"/>
    <property type="match status" value="1"/>
</dbReference>
<reference evidence="10 11" key="1">
    <citation type="submission" date="2018-07" db="EMBL/GenBank/DDBJ databases">
        <title>Genomic Encyclopedia of Type Strains, Phase IV (KMG-IV): sequencing the most valuable type-strain genomes for metagenomic binning, comparative biology and taxonomic classification.</title>
        <authorList>
            <person name="Goeker M."/>
        </authorList>
    </citation>
    <scope>NUCLEOTIDE SEQUENCE [LARGE SCALE GENOMIC DNA]</scope>
    <source>
        <strain evidence="10 11">DSM 4134</strain>
    </source>
</reference>
<dbReference type="InterPro" id="IPR029063">
    <property type="entry name" value="SAM-dependent_MTases_sf"/>
</dbReference>
<evidence type="ECO:0000313" key="11">
    <source>
        <dbReference type="Proteomes" id="UP000256779"/>
    </source>
</evidence>
<dbReference type="GO" id="GO:0032259">
    <property type="term" value="P:methylation"/>
    <property type="evidence" value="ECO:0007669"/>
    <property type="project" value="UniProtKB-KW"/>
</dbReference>
<keyword evidence="4" id="KW-0808">Transferase</keyword>
<dbReference type="PROSITE" id="PS00092">
    <property type="entry name" value="N6_MTASE"/>
    <property type="match status" value="1"/>
</dbReference>
<keyword evidence="3" id="KW-0489">Methyltransferase</keyword>
<evidence type="ECO:0000256" key="4">
    <source>
        <dbReference type="ARBA" id="ARBA00022679"/>
    </source>
</evidence>
<protein>
    <recommendedName>
        <fullName evidence="2">site-specific DNA-methyltransferase (adenine-specific)</fullName>
        <ecNumber evidence="2">2.1.1.72</ecNumber>
    </recommendedName>
</protein>
<dbReference type="PANTHER" id="PTHR42933:SF3">
    <property type="entry name" value="TYPE I RESTRICTION ENZYME MJAVIII METHYLASE SUBUNIT"/>
    <property type="match status" value="1"/>
</dbReference>
<dbReference type="PRINTS" id="PR00507">
    <property type="entry name" value="N12N6MTFRASE"/>
</dbReference>
<gene>
    <name evidence="10" type="ORF">C7460_12040</name>
</gene>
<dbReference type="InterPro" id="IPR003356">
    <property type="entry name" value="DNA_methylase_A-5"/>
</dbReference>